<evidence type="ECO:0000256" key="1">
    <source>
        <dbReference type="SAM" id="MobiDB-lite"/>
    </source>
</evidence>
<feature type="compositionally biased region" description="Gly residues" evidence="1">
    <location>
        <begin position="78"/>
        <end position="88"/>
    </location>
</feature>
<feature type="compositionally biased region" description="Low complexity" evidence="1">
    <location>
        <begin position="18"/>
        <end position="36"/>
    </location>
</feature>
<accession>A0A8R7PKB6</accession>
<name>A0A8R7PKB6_TRIUA</name>
<keyword evidence="3" id="KW-1185">Reference proteome</keyword>
<reference evidence="2" key="2">
    <citation type="submission" date="2018-03" db="EMBL/GenBank/DDBJ databases">
        <title>The Triticum urartu genome reveals the dynamic nature of wheat genome evolution.</title>
        <authorList>
            <person name="Ling H."/>
            <person name="Ma B."/>
            <person name="Shi X."/>
            <person name="Liu H."/>
            <person name="Dong L."/>
            <person name="Sun H."/>
            <person name="Cao Y."/>
            <person name="Gao Q."/>
            <person name="Zheng S."/>
            <person name="Li Y."/>
            <person name="Yu Y."/>
            <person name="Du H."/>
            <person name="Qi M."/>
            <person name="Li Y."/>
            <person name="Yu H."/>
            <person name="Cui Y."/>
            <person name="Wang N."/>
            <person name="Chen C."/>
            <person name="Wu H."/>
            <person name="Zhao Y."/>
            <person name="Zhang J."/>
            <person name="Li Y."/>
            <person name="Zhou W."/>
            <person name="Zhang B."/>
            <person name="Hu W."/>
            <person name="Eijk M."/>
            <person name="Tang J."/>
            <person name="Witsenboer H."/>
            <person name="Zhao S."/>
            <person name="Li Z."/>
            <person name="Zhang A."/>
            <person name="Wang D."/>
            <person name="Liang C."/>
        </authorList>
    </citation>
    <scope>NUCLEOTIDE SEQUENCE [LARGE SCALE GENOMIC DNA]</scope>
    <source>
        <strain evidence="2">cv. G1812</strain>
    </source>
</reference>
<dbReference type="EnsemblPlants" id="TuG1812G0200005141.01.T03">
    <property type="protein sequence ID" value="TuG1812G0200005141.01.T03.cds435693"/>
    <property type="gene ID" value="TuG1812G0200005141.01"/>
</dbReference>
<evidence type="ECO:0000313" key="2">
    <source>
        <dbReference type="EnsemblPlants" id="TuG1812G0200005141.01.T04.cds435693"/>
    </source>
</evidence>
<dbReference type="AlphaFoldDB" id="A0A8R7PKB6"/>
<reference evidence="3" key="1">
    <citation type="journal article" date="2013" name="Nature">
        <title>Draft genome of the wheat A-genome progenitor Triticum urartu.</title>
        <authorList>
            <person name="Ling H.Q."/>
            <person name="Zhao S."/>
            <person name="Liu D."/>
            <person name="Wang J."/>
            <person name="Sun H."/>
            <person name="Zhang C."/>
            <person name="Fan H."/>
            <person name="Li D."/>
            <person name="Dong L."/>
            <person name="Tao Y."/>
            <person name="Gao C."/>
            <person name="Wu H."/>
            <person name="Li Y."/>
            <person name="Cui Y."/>
            <person name="Guo X."/>
            <person name="Zheng S."/>
            <person name="Wang B."/>
            <person name="Yu K."/>
            <person name="Liang Q."/>
            <person name="Yang W."/>
            <person name="Lou X."/>
            <person name="Chen J."/>
            <person name="Feng M."/>
            <person name="Jian J."/>
            <person name="Zhang X."/>
            <person name="Luo G."/>
            <person name="Jiang Y."/>
            <person name="Liu J."/>
            <person name="Wang Z."/>
            <person name="Sha Y."/>
            <person name="Zhang B."/>
            <person name="Wu H."/>
            <person name="Tang D."/>
            <person name="Shen Q."/>
            <person name="Xue P."/>
            <person name="Zou S."/>
            <person name="Wang X."/>
            <person name="Liu X."/>
            <person name="Wang F."/>
            <person name="Yang Y."/>
            <person name="An X."/>
            <person name="Dong Z."/>
            <person name="Zhang K."/>
            <person name="Zhang X."/>
            <person name="Luo M.C."/>
            <person name="Dvorak J."/>
            <person name="Tong Y."/>
            <person name="Wang J."/>
            <person name="Yang H."/>
            <person name="Li Z."/>
            <person name="Wang D."/>
            <person name="Zhang A."/>
            <person name="Wang J."/>
        </authorList>
    </citation>
    <scope>NUCLEOTIDE SEQUENCE</scope>
    <source>
        <strain evidence="3">cv. G1812</strain>
    </source>
</reference>
<feature type="compositionally biased region" description="Pro residues" evidence="1">
    <location>
        <begin position="1"/>
        <end position="17"/>
    </location>
</feature>
<sequence>PWPSAPSPSTSPSPLSPPNEEAPAASPSSSLSRRPCSLPLSSLAIAPDRGGGSAAGSAQLRVRRTKVREAAARMVAGDGSGATRGGGTCFSPSILDSSPN</sequence>
<feature type="region of interest" description="Disordered" evidence="1">
    <location>
        <begin position="1"/>
        <end position="36"/>
    </location>
</feature>
<dbReference type="EnsemblPlants" id="TuG1812G0200005141.01.T04">
    <property type="protein sequence ID" value="TuG1812G0200005141.01.T04.cds435693"/>
    <property type="gene ID" value="TuG1812G0200005141.01"/>
</dbReference>
<protein>
    <submittedName>
        <fullName evidence="2">Uncharacterized protein</fullName>
    </submittedName>
</protein>
<reference evidence="2" key="3">
    <citation type="submission" date="2022-06" db="UniProtKB">
        <authorList>
            <consortium name="EnsemblPlants"/>
        </authorList>
    </citation>
    <scope>IDENTIFICATION</scope>
</reference>
<dbReference type="EnsemblPlants" id="TuG1812G0200005141.01.T05">
    <property type="protein sequence ID" value="TuG1812G0200005141.01.T05.cds435693"/>
    <property type="gene ID" value="TuG1812G0200005141.01"/>
</dbReference>
<organism evidence="2 3">
    <name type="scientific">Triticum urartu</name>
    <name type="common">Red wild einkorn</name>
    <name type="synonym">Crithodium urartu</name>
    <dbReference type="NCBI Taxonomy" id="4572"/>
    <lineage>
        <taxon>Eukaryota</taxon>
        <taxon>Viridiplantae</taxon>
        <taxon>Streptophyta</taxon>
        <taxon>Embryophyta</taxon>
        <taxon>Tracheophyta</taxon>
        <taxon>Spermatophyta</taxon>
        <taxon>Magnoliopsida</taxon>
        <taxon>Liliopsida</taxon>
        <taxon>Poales</taxon>
        <taxon>Poaceae</taxon>
        <taxon>BOP clade</taxon>
        <taxon>Pooideae</taxon>
        <taxon>Triticodae</taxon>
        <taxon>Triticeae</taxon>
        <taxon>Triticinae</taxon>
        <taxon>Triticum</taxon>
    </lineage>
</organism>
<dbReference type="Gramene" id="TuG1812G0200005141.01.T05">
    <property type="protein sequence ID" value="TuG1812G0200005141.01.T05.cds435693"/>
    <property type="gene ID" value="TuG1812G0200005141.01"/>
</dbReference>
<proteinExistence type="predicted"/>
<dbReference type="Gramene" id="TuG1812G0200005141.01.T04">
    <property type="protein sequence ID" value="TuG1812G0200005141.01.T04.cds435693"/>
    <property type="gene ID" value="TuG1812G0200005141.01"/>
</dbReference>
<feature type="compositionally biased region" description="Polar residues" evidence="1">
    <location>
        <begin position="90"/>
        <end position="100"/>
    </location>
</feature>
<evidence type="ECO:0000313" key="3">
    <source>
        <dbReference type="Proteomes" id="UP000015106"/>
    </source>
</evidence>
<feature type="region of interest" description="Disordered" evidence="1">
    <location>
        <begin position="75"/>
        <end position="100"/>
    </location>
</feature>
<dbReference type="Gramene" id="TuG1812G0200005141.01.T03">
    <property type="protein sequence ID" value="TuG1812G0200005141.01.T03.cds435693"/>
    <property type="gene ID" value="TuG1812G0200005141.01"/>
</dbReference>
<feature type="region of interest" description="Disordered" evidence="1">
    <location>
        <begin position="42"/>
        <end position="61"/>
    </location>
</feature>
<dbReference type="Proteomes" id="UP000015106">
    <property type="component" value="Chromosome 2"/>
</dbReference>